<dbReference type="PANTHER" id="PTHR42861">
    <property type="entry name" value="CALCIUM-TRANSPORTING ATPASE"/>
    <property type="match status" value="1"/>
</dbReference>
<dbReference type="EMBL" id="CP163440">
    <property type="protein sequence ID" value="XDQ66420.1"/>
    <property type="molecule type" value="Genomic_DNA"/>
</dbReference>
<reference evidence="3" key="1">
    <citation type="submission" date="2024-07" db="EMBL/GenBank/DDBJ databases">
        <authorList>
            <person name="Yu S.T."/>
        </authorList>
    </citation>
    <scope>NUCLEOTIDE SEQUENCE</scope>
    <source>
        <strain evidence="3">R35</strain>
    </source>
</reference>
<proteinExistence type="predicted"/>
<dbReference type="SUPFAM" id="SSF81665">
    <property type="entry name" value="Calcium ATPase, transmembrane domain M"/>
    <property type="match status" value="1"/>
</dbReference>
<dbReference type="SMART" id="SM00831">
    <property type="entry name" value="Cation_ATPase_N"/>
    <property type="match status" value="1"/>
</dbReference>
<dbReference type="Gene3D" id="2.70.150.10">
    <property type="entry name" value="Calcium-transporting ATPase, cytoplasmic transduction domain A"/>
    <property type="match status" value="1"/>
</dbReference>
<organism evidence="3">
    <name type="scientific">Streptomyces sp. R35</name>
    <dbReference type="NCBI Taxonomy" id="3238630"/>
    <lineage>
        <taxon>Bacteria</taxon>
        <taxon>Bacillati</taxon>
        <taxon>Actinomycetota</taxon>
        <taxon>Actinomycetes</taxon>
        <taxon>Kitasatosporales</taxon>
        <taxon>Streptomycetaceae</taxon>
        <taxon>Streptomyces</taxon>
    </lineage>
</organism>
<dbReference type="RefSeq" id="WP_369263431.1">
    <property type="nucleotide sequence ID" value="NZ_CP163440.1"/>
</dbReference>
<name>A0AB39SDF2_9ACTN</name>
<feature type="compositionally biased region" description="Basic and acidic residues" evidence="1">
    <location>
        <begin position="127"/>
        <end position="142"/>
    </location>
</feature>
<evidence type="ECO:0000259" key="2">
    <source>
        <dbReference type="SMART" id="SM00831"/>
    </source>
</evidence>
<feature type="domain" description="Cation-transporting P-type ATPase N-terminal" evidence="2">
    <location>
        <begin position="11"/>
        <end position="85"/>
    </location>
</feature>
<accession>A0AB39SDF2</accession>
<sequence>MGEPPRASGDDWYTRAPEEVVAAFGVDPAVGLSAARAAELLTAHGPNALPEEKRTEAWRRFLQQYRSYMQIVLVAAAVVSLLIEEWTTSILLIALTLLNAIVGLRQEGKAESAMNAMQSMTKATARVRRDGTEAEIPAEQRARRSRGT</sequence>
<dbReference type="Gene3D" id="1.20.1110.10">
    <property type="entry name" value="Calcium-transporting ATPase, transmembrane domain"/>
    <property type="match status" value="1"/>
</dbReference>
<dbReference type="InterPro" id="IPR023298">
    <property type="entry name" value="ATPase_P-typ_TM_dom_sf"/>
</dbReference>
<evidence type="ECO:0000313" key="3">
    <source>
        <dbReference type="EMBL" id="XDQ66420.1"/>
    </source>
</evidence>
<evidence type="ECO:0000256" key="1">
    <source>
        <dbReference type="SAM" id="MobiDB-lite"/>
    </source>
</evidence>
<feature type="region of interest" description="Disordered" evidence="1">
    <location>
        <begin position="122"/>
        <end position="148"/>
    </location>
</feature>
<dbReference type="Pfam" id="PF00690">
    <property type="entry name" value="Cation_ATPase_N"/>
    <property type="match status" value="1"/>
</dbReference>
<protein>
    <submittedName>
        <fullName evidence="3">Cation-transporting P-type ATPase</fullName>
    </submittedName>
</protein>
<gene>
    <name evidence="3" type="ORF">AB5J50_39240</name>
</gene>
<dbReference type="InterPro" id="IPR004014">
    <property type="entry name" value="ATPase_P-typ_cation-transptr_N"/>
</dbReference>
<dbReference type="AlphaFoldDB" id="A0AB39SDF2"/>